<evidence type="ECO:0000313" key="3">
    <source>
        <dbReference type="Proteomes" id="UP000298030"/>
    </source>
</evidence>
<feature type="domain" description="F-box" evidence="1">
    <location>
        <begin position="41"/>
        <end position="92"/>
    </location>
</feature>
<gene>
    <name evidence="2" type="ORF">FA13DRAFT_1725616</name>
</gene>
<proteinExistence type="predicted"/>
<organism evidence="2 3">
    <name type="scientific">Coprinellus micaceus</name>
    <name type="common">Glistening ink-cap mushroom</name>
    <name type="synonym">Coprinus micaceus</name>
    <dbReference type="NCBI Taxonomy" id="71717"/>
    <lineage>
        <taxon>Eukaryota</taxon>
        <taxon>Fungi</taxon>
        <taxon>Dikarya</taxon>
        <taxon>Basidiomycota</taxon>
        <taxon>Agaricomycotina</taxon>
        <taxon>Agaricomycetes</taxon>
        <taxon>Agaricomycetidae</taxon>
        <taxon>Agaricales</taxon>
        <taxon>Agaricineae</taxon>
        <taxon>Psathyrellaceae</taxon>
        <taxon>Coprinellus</taxon>
    </lineage>
</organism>
<dbReference type="InterPro" id="IPR001810">
    <property type="entry name" value="F-box_dom"/>
</dbReference>
<dbReference type="Gene3D" id="1.20.1280.50">
    <property type="match status" value="1"/>
</dbReference>
<dbReference type="OrthoDB" id="2322499at2759"/>
<evidence type="ECO:0000313" key="2">
    <source>
        <dbReference type="EMBL" id="TEB37993.1"/>
    </source>
</evidence>
<accession>A0A4Y7TV00</accession>
<comment type="caution">
    <text evidence="2">The sequence shown here is derived from an EMBL/GenBank/DDBJ whole genome shotgun (WGS) entry which is preliminary data.</text>
</comment>
<evidence type="ECO:0000259" key="1">
    <source>
        <dbReference type="PROSITE" id="PS50181"/>
    </source>
</evidence>
<sequence>MVLTRKRRAIEAQNAAASTSGTANGATLNGEVASGLSREHADALLALPFDILLEILNQVKPRDLLQLSRLNKAWRLTMRGGNVNSRAVWTARRRESKIPEPPAGLTEPQWASLWFETFCQSCCISRGKIDWALFKRVCGGCKSMHIVSRSQYKKRPDSSEEYLNYVPSIVRGSTESYWDEDIHRVAQLFSQLDQRSAGAALEERKASQNVMVRAYEAWKAEIKRMERAEMVRRRIAETMRSFERCKVKFKEMGYEDVDIDPVMTTDNPQVASYLKAISYSAYFVSDFQRRFENDVKRLRDARVIPGMGPLIEERMNVFKAWYHTEALPRLLPPVSHMAFPQPEDMRNHPQLERIFERDRDQPVTTKDFDTLILPNLKHWGQGPWSWTLSRTLTDMLPYGFHKFDLARHVFKRCEHSTPAPASDVILQGWSMITSHRCTTPTRVTEMHRGLLRVKMPCLFSYNSVASKTAELLISLAGLDAANTRTETMDAKDARFVVTGHVNDDSEGYPILSWRAALAVMYKLQSDECRLATDEEEKAAKEAEPALRDEARAWACNHCHNFLEASEAQTKPFIFQHLKEEHQIVQPRLKADFFVNERCRHTYEAASYVVI</sequence>
<keyword evidence="3" id="KW-1185">Reference proteome</keyword>
<dbReference type="InterPro" id="IPR036047">
    <property type="entry name" value="F-box-like_dom_sf"/>
</dbReference>
<dbReference type="PROSITE" id="PS50181">
    <property type="entry name" value="FBOX"/>
    <property type="match status" value="1"/>
</dbReference>
<name>A0A4Y7TV00_COPMI</name>
<dbReference type="EMBL" id="QPFP01000003">
    <property type="protein sequence ID" value="TEB37993.1"/>
    <property type="molecule type" value="Genomic_DNA"/>
</dbReference>
<dbReference type="SUPFAM" id="SSF81383">
    <property type="entry name" value="F-box domain"/>
    <property type="match status" value="1"/>
</dbReference>
<dbReference type="AlphaFoldDB" id="A0A4Y7TV00"/>
<protein>
    <recommendedName>
        <fullName evidence="1">F-box domain-containing protein</fullName>
    </recommendedName>
</protein>
<reference evidence="2 3" key="1">
    <citation type="journal article" date="2019" name="Nat. Ecol. Evol.">
        <title>Megaphylogeny resolves global patterns of mushroom evolution.</title>
        <authorList>
            <person name="Varga T."/>
            <person name="Krizsan K."/>
            <person name="Foldi C."/>
            <person name="Dima B."/>
            <person name="Sanchez-Garcia M."/>
            <person name="Sanchez-Ramirez S."/>
            <person name="Szollosi G.J."/>
            <person name="Szarkandi J.G."/>
            <person name="Papp V."/>
            <person name="Albert L."/>
            <person name="Andreopoulos W."/>
            <person name="Angelini C."/>
            <person name="Antonin V."/>
            <person name="Barry K.W."/>
            <person name="Bougher N.L."/>
            <person name="Buchanan P."/>
            <person name="Buyck B."/>
            <person name="Bense V."/>
            <person name="Catcheside P."/>
            <person name="Chovatia M."/>
            <person name="Cooper J."/>
            <person name="Damon W."/>
            <person name="Desjardin D."/>
            <person name="Finy P."/>
            <person name="Geml J."/>
            <person name="Haridas S."/>
            <person name="Hughes K."/>
            <person name="Justo A."/>
            <person name="Karasinski D."/>
            <person name="Kautmanova I."/>
            <person name="Kiss B."/>
            <person name="Kocsube S."/>
            <person name="Kotiranta H."/>
            <person name="LaButti K.M."/>
            <person name="Lechner B.E."/>
            <person name="Liimatainen K."/>
            <person name="Lipzen A."/>
            <person name="Lukacs Z."/>
            <person name="Mihaltcheva S."/>
            <person name="Morgado L.N."/>
            <person name="Niskanen T."/>
            <person name="Noordeloos M.E."/>
            <person name="Ohm R.A."/>
            <person name="Ortiz-Santana B."/>
            <person name="Ovrebo C."/>
            <person name="Racz N."/>
            <person name="Riley R."/>
            <person name="Savchenko A."/>
            <person name="Shiryaev A."/>
            <person name="Soop K."/>
            <person name="Spirin V."/>
            <person name="Szebenyi C."/>
            <person name="Tomsovsky M."/>
            <person name="Tulloss R.E."/>
            <person name="Uehling J."/>
            <person name="Grigoriev I.V."/>
            <person name="Vagvolgyi C."/>
            <person name="Papp T."/>
            <person name="Martin F.M."/>
            <person name="Miettinen O."/>
            <person name="Hibbett D.S."/>
            <person name="Nagy L.G."/>
        </authorList>
    </citation>
    <scope>NUCLEOTIDE SEQUENCE [LARGE SCALE GENOMIC DNA]</scope>
    <source>
        <strain evidence="2 3">FP101781</strain>
    </source>
</reference>
<dbReference type="SMART" id="SM00256">
    <property type="entry name" value="FBOX"/>
    <property type="match status" value="1"/>
</dbReference>
<dbReference type="CDD" id="cd09917">
    <property type="entry name" value="F-box_SF"/>
    <property type="match status" value="1"/>
</dbReference>
<dbReference type="Proteomes" id="UP000298030">
    <property type="component" value="Unassembled WGS sequence"/>
</dbReference>
<dbReference type="Pfam" id="PF00646">
    <property type="entry name" value="F-box"/>
    <property type="match status" value="1"/>
</dbReference>